<dbReference type="Gene3D" id="1.10.287.110">
    <property type="entry name" value="DnaJ domain"/>
    <property type="match status" value="1"/>
</dbReference>
<evidence type="ECO:0000256" key="1">
    <source>
        <dbReference type="ARBA" id="ARBA00004167"/>
    </source>
</evidence>
<dbReference type="Proteomes" id="UP000019205">
    <property type="component" value="Chromosome"/>
</dbReference>
<evidence type="ECO:0000259" key="8">
    <source>
        <dbReference type="PROSITE" id="PS50076"/>
    </source>
</evidence>
<evidence type="ECO:0000256" key="5">
    <source>
        <dbReference type="ARBA" id="ARBA00023186"/>
    </source>
</evidence>
<evidence type="ECO:0000256" key="2">
    <source>
        <dbReference type="ARBA" id="ARBA00022692"/>
    </source>
</evidence>
<dbReference type="InterPro" id="IPR036869">
    <property type="entry name" value="J_dom_sf"/>
</dbReference>
<feature type="transmembrane region" description="Helical" evidence="7">
    <location>
        <begin position="33"/>
        <end position="50"/>
    </location>
</feature>
<dbReference type="STRING" id="314285.KT71_10694"/>
<feature type="domain" description="J" evidence="8">
    <location>
        <begin position="184"/>
        <end position="235"/>
    </location>
</feature>
<dbReference type="PROSITE" id="PS50076">
    <property type="entry name" value="DNAJ_2"/>
    <property type="match status" value="1"/>
</dbReference>
<keyword evidence="5" id="KW-0143">Chaperone</keyword>
<reference evidence="9 10" key="1">
    <citation type="journal article" date="2007" name="Proc. Natl. Acad. Sci. U.S.A.">
        <title>Characterization of a marine gammaproteobacterium capable of aerobic anoxygenic photosynthesis.</title>
        <authorList>
            <person name="Fuchs B.M."/>
            <person name="Spring S."/>
            <person name="Teeling H."/>
            <person name="Quast C."/>
            <person name="Wulf J."/>
            <person name="Schattenhofer M."/>
            <person name="Yan S."/>
            <person name="Ferriera S."/>
            <person name="Johnson J."/>
            <person name="Glockner F.O."/>
            <person name="Amann R."/>
        </authorList>
    </citation>
    <scope>NUCLEOTIDE SEQUENCE [LARGE SCALE GENOMIC DNA]</scope>
    <source>
        <strain evidence="9">KT71</strain>
    </source>
</reference>
<accession>A4AAP0</accession>
<dbReference type="InterPro" id="IPR001623">
    <property type="entry name" value="DnaJ_domain"/>
</dbReference>
<comment type="caution">
    <text evidence="9">The sequence shown here is derived from an EMBL/GenBank/DDBJ whole genome shotgun (WGS) entry which is preliminary data.</text>
</comment>
<keyword evidence="3 7" id="KW-1133">Transmembrane helix</keyword>
<comment type="subcellular location">
    <subcellularLocation>
        <location evidence="1">Membrane</location>
        <topology evidence="1">Single-pass membrane protein</topology>
    </subcellularLocation>
</comment>
<sequence>MPRLMLLLAVGAVAYILLRRVAAMPPHLRRGEYFKLGLGAAVVVVILLTLAGKMHWVGAAITGFLVFARQSLPLLLRLFPMLSSLRSQGAGAAQQSTVTTRILRMHLDHETGALSGEVLEGPHKDWRLEEMDREQLDSLREYCENEDPESLQLLEGYLEQRFQGEAREDATQKPPPNGAMNRKEALEILGLDDDADEGAIVDAHRKLMQKLHPDRGGSDYLAAKINQAKDFLIGK</sequence>
<reference evidence="9 10" key="2">
    <citation type="journal article" date="2009" name="PLoS ONE">
        <title>The photosynthetic apparatus and its regulation in the aerobic gammaproteobacterium Congregibacter litoralis gen. nov., sp. nov.</title>
        <authorList>
            <person name="Spring S."/>
            <person name="Lunsdorf H."/>
            <person name="Fuchs B.M."/>
            <person name="Tindall B.J."/>
        </authorList>
    </citation>
    <scope>NUCLEOTIDE SEQUENCE [LARGE SCALE GENOMIC DNA]</scope>
    <source>
        <strain evidence="9">KT71</strain>
    </source>
</reference>
<evidence type="ECO:0000256" key="4">
    <source>
        <dbReference type="ARBA" id="ARBA00023136"/>
    </source>
</evidence>
<dbReference type="OrthoDB" id="9811070at2"/>
<keyword evidence="10" id="KW-1185">Reference proteome</keyword>
<evidence type="ECO:0000256" key="3">
    <source>
        <dbReference type="ARBA" id="ARBA00022989"/>
    </source>
</evidence>
<dbReference type="RefSeq" id="WP_008294575.1">
    <property type="nucleotide sequence ID" value="NZ_CM002299.1"/>
</dbReference>
<keyword evidence="2 7" id="KW-0812">Transmembrane</keyword>
<gene>
    <name evidence="9" type="ORF">KT71_10694</name>
</gene>
<comment type="similarity">
    <text evidence="6">Belongs to the TIM14 family.</text>
</comment>
<dbReference type="PANTHER" id="PTHR12763:SF28">
    <property type="entry name" value="GEO10507P1-RELATED"/>
    <property type="match status" value="1"/>
</dbReference>
<evidence type="ECO:0000313" key="10">
    <source>
        <dbReference type="Proteomes" id="UP000019205"/>
    </source>
</evidence>
<dbReference type="CDD" id="cd06257">
    <property type="entry name" value="DnaJ"/>
    <property type="match status" value="1"/>
</dbReference>
<dbReference type="SMART" id="SM00271">
    <property type="entry name" value="DnaJ"/>
    <property type="match status" value="1"/>
</dbReference>
<organism evidence="9 10">
    <name type="scientific">Congregibacter litoralis KT71</name>
    <dbReference type="NCBI Taxonomy" id="314285"/>
    <lineage>
        <taxon>Bacteria</taxon>
        <taxon>Pseudomonadati</taxon>
        <taxon>Pseudomonadota</taxon>
        <taxon>Gammaproteobacteria</taxon>
        <taxon>Cellvibrionales</taxon>
        <taxon>Halieaceae</taxon>
        <taxon>Congregibacter</taxon>
    </lineage>
</organism>
<proteinExistence type="inferred from homology"/>
<dbReference type="SUPFAM" id="SSF46565">
    <property type="entry name" value="Chaperone J-domain"/>
    <property type="match status" value="1"/>
</dbReference>
<name>A4AAP0_9GAMM</name>
<evidence type="ECO:0000256" key="7">
    <source>
        <dbReference type="SAM" id="Phobius"/>
    </source>
</evidence>
<protein>
    <submittedName>
        <fullName evidence="9">DnaJ-class molecular chaperone with C-terminal Zn finger domain protein</fullName>
    </submittedName>
</protein>
<dbReference type="PANTHER" id="PTHR12763">
    <property type="match status" value="1"/>
</dbReference>
<evidence type="ECO:0000313" key="9">
    <source>
        <dbReference type="EMBL" id="EAQ96762.1"/>
    </source>
</evidence>
<dbReference type="GO" id="GO:0016020">
    <property type="term" value="C:membrane"/>
    <property type="evidence" value="ECO:0007669"/>
    <property type="project" value="UniProtKB-SubCell"/>
</dbReference>
<evidence type="ECO:0000256" key="6">
    <source>
        <dbReference type="ARBA" id="ARBA00038105"/>
    </source>
</evidence>
<dbReference type="FunFam" id="1.10.287.110:FF:000001">
    <property type="entry name" value="Import inner membrane translocase subunit tim14"/>
    <property type="match status" value="1"/>
</dbReference>
<dbReference type="HOGENOM" id="CLU_017633_13_1_6"/>
<dbReference type="AlphaFoldDB" id="A4AAP0"/>
<keyword evidence="4 7" id="KW-0472">Membrane</keyword>
<dbReference type="eggNOG" id="COG2214">
    <property type="taxonomic scope" value="Bacteria"/>
</dbReference>
<dbReference type="EMBL" id="AAOA02000003">
    <property type="protein sequence ID" value="EAQ96762.1"/>
    <property type="molecule type" value="Genomic_DNA"/>
</dbReference>